<accession>A0A1Y2CGU3</accession>
<dbReference type="GO" id="GO:0005794">
    <property type="term" value="C:Golgi apparatus"/>
    <property type="evidence" value="ECO:0007669"/>
    <property type="project" value="TreeGrafter"/>
</dbReference>
<dbReference type="Pfam" id="PF25808">
    <property type="entry name" value="TPR_LAA1_C"/>
    <property type="match status" value="1"/>
</dbReference>
<dbReference type="GO" id="GO:0006897">
    <property type="term" value="P:endocytosis"/>
    <property type="evidence" value="ECO:0007669"/>
    <property type="project" value="TreeGrafter"/>
</dbReference>
<dbReference type="OrthoDB" id="192608at2759"/>
<dbReference type="SUPFAM" id="SSF48371">
    <property type="entry name" value="ARM repeat"/>
    <property type="match status" value="2"/>
</dbReference>
<dbReference type="STRING" id="329046.A0A1Y2CGU3"/>
<dbReference type="Proteomes" id="UP000193642">
    <property type="component" value="Unassembled WGS sequence"/>
</dbReference>
<keyword evidence="5" id="KW-1185">Reference proteome</keyword>
<dbReference type="InterPro" id="IPR040108">
    <property type="entry name" value="Laa1/Sip1/HEATR5"/>
</dbReference>
<feature type="region of interest" description="Disordered" evidence="2">
    <location>
        <begin position="1171"/>
        <end position="1194"/>
    </location>
</feature>
<evidence type="ECO:0000313" key="5">
    <source>
        <dbReference type="Proteomes" id="UP000193642"/>
    </source>
</evidence>
<comment type="similarity">
    <text evidence="1">Belongs to the HEATR5 family.</text>
</comment>
<dbReference type="InterPro" id="IPR016024">
    <property type="entry name" value="ARM-type_fold"/>
</dbReference>
<evidence type="ECO:0000256" key="1">
    <source>
        <dbReference type="ARBA" id="ARBA00008304"/>
    </source>
</evidence>
<dbReference type="GO" id="GO:0005829">
    <property type="term" value="C:cytosol"/>
    <property type="evidence" value="ECO:0007669"/>
    <property type="project" value="GOC"/>
</dbReference>
<dbReference type="GO" id="GO:0030139">
    <property type="term" value="C:endocytic vesicle"/>
    <property type="evidence" value="ECO:0007669"/>
    <property type="project" value="TreeGrafter"/>
</dbReference>
<dbReference type="PANTHER" id="PTHR21663">
    <property type="entry name" value="HYPOTHETICAL HEAT DOMAIN-CONTAINING"/>
    <property type="match status" value="1"/>
</dbReference>
<feature type="region of interest" description="Disordered" evidence="2">
    <location>
        <begin position="238"/>
        <end position="258"/>
    </location>
</feature>
<dbReference type="InterPro" id="IPR057981">
    <property type="entry name" value="TPR_LAA1-like_C"/>
</dbReference>
<dbReference type="Pfam" id="PF20210">
    <property type="entry name" value="Laa1_Sip1_HTR5"/>
    <property type="match status" value="1"/>
</dbReference>
<dbReference type="GO" id="GO:0008104">
    <property type="term" value="P:intracellular protein localization"/>
    <property type="evidence" value="ECO:0007669"/>
    <property type="project" value="TreeGrafter"/>
</dbReference>
<protein>
    <recommendedName>
        <fullName evidence="3">LAA1-like C-terminal TPR repeats domain-containing protein</fullName>
    </recommendedName>
</protein>
<evidence type="ECO:0000256" key="2">
    <source>
        <dbReference type="SAM" id="MobiDB-lite"/>
    </source>
</evidence>
<reference evidence="4 5" key="1">
    <citation type="submission" date="2016-07" db="EMBL/GenBank/DDBJ databases">
        <title>Pervasive Adenine N6-methylation of Active Genes in Fungi.</title>
        <authorList>
            <consortium name="DOE Joint Genome Institute"/>
            <person name="Mondo S.J."/>
            <person name="Dannebaum R.O."/>
            <person name="Kuo R.C."/>
            <person name="Labutti K."/>
            <person name="Haridas S."/>
            <person name="Kuo A."/>
            <person name="Salamov A."/>
            <person name="Ahrendt S.R."/>
            <person name="Lipzen A."/>
            <person name="Sullivan W."/>
            <person name="Andreopoulos W.B."/>
            <person name="Clum A."/>
            <person name="Lindquist E."/>
            <person name="Daum C."/>
            <person name="Ramamoorthy G.K."/>
            <person name="Gryganskyi A."/>
            <person name="Culley D."/>
            <person name="Magnuson J.K."/>
            <person name="James T.Y."/>
            <person name="O'Malley M.A."/>
            <person name="Stajich J.E."/>
            <person name="Spatafora J.W."/>
            <person name="Visel A."/>
            <person name="Grigoriev I.V."/>
        </authorList>
    </citation>
    <scope>NUCLEOTIDE SEQUENCE [LARGE SCALE GENOMIC DNA]</scope>
    <source>
        <strain evidence="4 5">JEL800</strain>
    </source>
</reference>
<dbReference type="GO" id="GO:0016020">
    <property type="term" value="C:membrane"/>
    <property type="evidence" value="ECO:0007669"/>
    <property type="project" value="TreeGrafter"/>
</dbReference>
<feature type="domain" description="LAA1-like C-terminal TPR repeats" evidence="3">
    <location>
        <begin position="1795"/>
        <end position="1956"/>
    </location>
</feature>
<organism evidence="4 5">
    <name type="scientific">Rhizoclosmatium globosum</name>
    <dbReference type="NCBI Taxonomy" id="329046"/>
    <lineage>
        <taxon>Eukaryota</taxon>
        <taxon>Fungi</taxon>
        <taxon>Fungi incertae sedis</taxon>
        <taxon>Chytridiomycota</taxon>
        <taxon>Chytridiomycota incertae sedis</taxon>
        <taxon>Chytridiomycetes</taxon>
        <taxon>Chytridiales</taxon>
        <taxon>Chytriomycetaceae</taxon>
        <taxon>Rhizoclosmatium</taxon>
    </lineage>
</organism>
<sequence>MTLQLPPLDVEDKIKALDTIEKKEQLLFQWLSSVERELVKSFDEINTKEKAFVASVEKLLVHFVGAASPSPRPSKPIRDTIGRIFVCIYSKGDARTTSDTVGALQNLLAAKKLDDPAIKLAAIYCLGVITEHVGAKVQYMFQETANLYLKVLKGARDSEIGLRHEVLVAFSRCLKRVGKALLENLHRYTSITKPIKIEEFDALIAPALKGIESTNHNARNALSKFVGYLLSTSQSQLKSDIPVDPKSSGSKQLSAKEATGNVEDEGVLSVEEMLNVLQGYFVKSTTRDARVGIIQFYAELLRELGLSFVETNYSRIVKHLTMLVGHPKFTATDVDGIYHRSLCTYLVRDVVGKSLSESGQLMALRELEAGWLRKWSSLFGPESPSSKWVLTFILDEISALLIDLGSAGTAVADVLGDSLFNLLNFPNASVNASLSSCMKVFCNTSTKSLNIYVDKLAAILQKDSLTLVGDKADVLDRHAGYGNALSAVLSTVKSHPLNASFESLALIKASAINKDSKVSLVQSQIAWSLVAAMTTLGPTIMSVHMSQLLLLWKAVFPKTLPKEISESEVALLLSLVNRDHALASINTFLAYNTPLVTIDIAKRLVVLLNNALSCSTSIRASSAVNATPSATSLLQRRIQELELSVRKRIFDCFNRVKPVSSFDTSFVLLLKTSAAVFAPDHEVNADKAPIDKTNSPLDLTILTSLLWKEIEFCGSQENRSGISVLMLRDFDVQRLEQLLESRVLGALENDLFSLLIQDSSLSNQLVLPMPTAVSAVDSAIHLFGLLFPIQTALHQEAILEQFAKSVKYTWPKVSPGRKLAVQLNIFIALIYALKSIVGKNGALASEKVQCAIRDLVLDSLASSNHLLKALASEILGLLARVVTANTFVNQLVQILVDKIVNNREPDSRAGCSLALGCIHSNAGSMAVGAHLQTTVGLLHSLVSDPHPLVHTWALYSLTLTIESASLSFGPYVSSTLSIVIKLAMSDSHDFSFSGSSNLMENNSAVCLLFGKILYALIGVLGPELAGSARIRELCFSLFEEFKNDTDRYVVAEAIRCIQQFIMFAPKHVDMPSLIPFLQDQISNKESVQLIKKSAIQCLYQLTQRDSGLVLDAATNMQLEEQLFSLLDTEVDEHVRAELRDILNNLLKHVAVDNPSRWIDLCKNILARGGSNSPNKVSAGASAARNNEDDDRDDDGAAIAERTTKTPKTSLDIAKKKAIVLLPRWRTQSFCISCIRSLIRIILESGVAEHLNLTLARQIKSETPDDADLLSFRLADLIAISFNSATMPVKELQIQGLYLLQDIIQKFASIPDPDFEGHALLEQYQAQITAALTPAFSAESTSELMSLATVVAGTYIGSGIIKDFHPSDRVLRLLGGALDSCKEGEYNFLPGISFNEKEMLKLSVLTSWAILQLSSLKFQGSNKIIKDRLELLSKQWVSCIEGAAEQKVEIDLLLRFKQQAAVQQEGVLNTRSEMYTAAAREVLAPSYNRCWPTIMQALCSLLQNKEYLLTHAFNNSKEELEKFVVVMLSLNVESVASFGYGKGAASTVSVASETTTDSKAAEQTEQEKLDVCLKCIGHIVSSKILKWDFFANNVFGDLIQVFSRLIQIENMTTQALVIDVIKSILVAYQDDIVTDEIYTTAFKLILNVFAFHIPNISNNPTAMITSFRPATPAMVTLFYSAVDILTFMLKAKAFEKKSNELIFLVLFIFTAILGSEKFAADVAPKVLASLKPVLEILNERPEIAAQSKEFLFAAISGLLDTCENWMAVDQSVVKNSLLGITLIVSVSPDLAANEAQQDRIVAVLYALFTSQNEFLTRIALQCSRSLISLSIKEPSNTITKSLGQTYTRLLLPLLHNLLLTSLPALTAANLLDDVVKLLLLPCFSPAPETVQTMSVIVSVLVQVAQQVGVSQDAAARVVERVVWGNLVQLASQVQGRFREMMAYLPAETRGALEAGFKVVLSAGGAAAGGGTSVGGAQQDEAGSATTAAAPKIALKSFGSV</sequence>
<dbReference type="PANTHER" id="PTHR21663:SF0">
    <property type="entry name" value="HEAT REPEAT-CONTAINING PROTEIN 5B"/>
    <property type="match status" value="1"/>
</dbReference>
<comment type="caution">
    <text evidence="4">The sequence shown here is derived from an EMBL/GenBank/DDBJ whole genome shotgun (WGS) entry which is preliminary data.</text>
</comment>
<dbReference type="Gene3D" id="1.25.10.10">
    <property type="entry name" value="Leucine-rich Repeat Variant"/>
    <property type="match status" value="2"/>
</dbReference>
<dbReference type="InterPro" id="IPR011989">
    <property type="entry name" value="ARM-like"/>
</dbReference>
<evidence type="ECO:0000313" key="4">
    <source>
        <dbReference type="EMBL" id="ORY46044.1"/>
    </source>
</evidence>
<evidence type="ECO:0000259" key="3">
    <source>
        <dbReference type="Pfam" id="PF25808"/>
    </source>
</evidence>
<dbReference type="EMBL" id="MCGO01000018">
    <property type="protein sequence ID" value="ORY46044.1"/>
    <property type="molecule type" value="Genomic_DNA"/>
</dbReference>
<name>A0A1Y2CGU3_9FUNG</name>
<dbReference type="InterPro" id="IPR046837">
    <property type="entry name" value="Laa1/Sip1/HEATR5-like_HEAT"/>
</dbReference>
<dbReference type="GO" id="GO:0042147">
    <property type="term" value="P:retrograde transport, endosome to Golgi"/>
    <property type="evidence" value="ECO:0007669"/>
    <property type="project" value="TreeGrafter"/>
</dbReference>
<proteinExistence type="inferred from homology"/>
<gene>
    <name evidence="4" type="ORF">BCR33DRAFT_716053</name>
</gene>